<keyword evidence="1" id="KW-0808">Transferase</keyword>
<dbReference type="Proteomes" id="UP000643405">
    <property type="component" value="Unassembled WGS sequence"/>
</dbReference>
<comment type="caution">
    <text evidence="1">The sequence shown here is derived from an EMBL/GenBank/DDBJ whole genome shotgun (WGS) entry which is preliminary data.</text>
</comment>
<organism evidence="1 2">
    <name type="scientific">Oryzicola mucosus</name>
    <dbReference type="NCBI Taxonomy" id="2767425"/>
    <lineage>
        <taxon>Bacteria</taxon>
        <taxon>Pseudomonadati</taxon>
        <taxon>Pseudomonadota</taxon>
        <taxon>Alphaproteobacteria</taxon>
        <taxon>Hyphomicrobiales</taxon>
        <taxon>Phyllobacteriaceae</taxon>
        <taxon>Oryzicola</taxon>
    </lineage>
</organism>
<sequence length="270" mass="29177">MKQTESVPSAALGRNEMRRSYDAYFASGLYVSRYPKPNRRCLRLLSAALPKGGRLLDYGAGEGRYCFALAKSHDADVLAVDISAVARSHLTSAAQSEGLGAKVTVCDVGDAAYTREVESGSYDVALLGFGVLGHIAGRSRRLEALIDMRRALKPAGTLVLGVPNAFRRMREQQAECRPMVERGELEPGDIRYRRSVGGNDIALFYHLFTETEIRDDLTAAGFTVEQLTGESLLPESAVTHSSLVGILDDLACAVVPPGLCYGLLVAARPR</sequence>
<proteinExistence type="predicted"/>
<keyword evidence="1" id="KW-0489">Methyltransferase</keyword>
<dbReference type="AlphaFoldDB" id="A0A8J6Q3G9"/>
<dbReference type="PANTHER" id="PTHR43861">
    <property type="entry name" value="TRANS-ACONITATE 2-METHYLTRANSFERASE-RELATED"/>
    <property type="match status" value="1"/>
</dbReference>
<dbReference type="CDD" id="cd02440">
    <property type="entry name" value="AdoMet_MTases"/>
    <property type="match status" value="1"/>
</dbReference>
<dbReference type="GO" id="GO:0032259">
    <property type="term" value="P:methylation"/>
    <property type="evidence" value="ECO:0007669"/>
    <property type="project" value="UniProtKB-KW"/>
</dbReference>
<name>A0A8J6Q3G9_9HYPH</name>
<reference evidence="1" key="1">
    <citation type="submission" date="2020-09" db="EMBL/GenBank/DDBJ databases">
        <title>Genome seq and assembly of Tianweitania sp.</title>
        <authorList>
            <person name="Chhetri G."/>
        </authorList>
    </citation>
    <scope>NUCLEOTIDE SEQUENCE</scope>
    <source>
        <strain evidence="1">Rool2</strain>
    </source>
</reference>
<dbReference type="GO" id="GO:0008168">
    <property type="term" value="F:methyltransferase activity"/>
    <property type="evidence" value="ECO:0007669"/>
    <property type="project" value="UniProtKB-KW"/>
</dbReference>
<evidence type="ECO:0000313" key="2">
    <source>
        <dbReference type="Proteomes" id="UP000643405"/>
    </source>
</evidence>
<dbReference type="EMBL" id="JACVVX010000003">
    <property type="protein sequence ID" value="MBD0415475.1"/>
    <property type="molecule type" value="Genomic_DNA"/>
</dbReference>
<keyword evidence="2" id="KW-1185">Reference proteome</keyword>
<dbReference type="InterPro" id="IPR029063">
    <property type="entry name" value="SAM-dependent_MTases_sf"/>
</dbReference>
<dbReference type="Pfam" id="PF13489">
    <property type="entry name" value="Methyltransf_23"/>
    <property type="match status" value="1"/>
</dbReference>
<dbReference type="SUPFAM" id="SSF53335">
    <property type="entry name" value="S-adenosyl-L-methionine-dependent methyltransferases"/>
    <property type="match status" value="1"/>
</dbReference>
<accession>A0A8J6Q3G9</accession>
<protein>
    <submittedName>
        <fullName evidence="1">Class I SAM-dependent methyltransferase</fullName>
    </submittedName>
</protein>
<evidence type="ECO:0000313" key="1">
    <source>
        <dbReference type="EMBL" id="MBD0415475.1"/>
    </source>
</evidence>
<dbReference type="RefSeq" id="WP_188164892.1">
    <property type="nucleotide sequence ID" value="NZ_JACVVX010000003.1"/>
</dbReference>
<dbReference type="Gene3D" id="3.40.50.150">
    <property type="entry name" value="Vaccinia Virus protein VP39"/>
    <property type="match status" value="1"/>
</dbReference>
<gene>
    <name evidence="1" type="ORF">ICI42_12470</name>
</gene>